<organism evidence="7 8">
    <name type="scientific">Nocardia testacea</name>
    <dbReference type="NCBI Taxonomy" id="248551"/>
    <lineage>
        <taxon>Bacteria</taxon>
        <taxon>Bacillati</taxon>
        <taxon>Actinomycetota</taxon>
        <taxon>Actinomycetes</taxon>
        <taxon>Mycobacteriales</taxon>
        <taxon>Nocardiaceae</taxon>
        <taxon>Nocardia</taxon>
    </lineage>
</organism>
<evidence type="ECO:0000256" key="4">
    <source>
        <dbReference type="ARBA" id="ARBA00023136"/>
    </source>
</evidence>
<keyword evidence="4 5" id="KW-0472">Membrane</keyword>
<comment type="subcellular location">
    <subcellularLocation>
        <location evidence="1">Cell membrane</location>
        <topology evidence="1">Multi-pass membrane protein</topology>
    </subcellularLocation>
</comment>
<dbReference type="EMBL" id="JBIRYL010000011">
    <property type="protein sequence ID" value="MFI2233185.1"/>
    <property type="molecule type" value="Genomic_DNA"/>
</dbReference>
<comment type="caution">
    <text evidence="7">The sequence shown here is derived from an EMBL/GenBank/DDBJ whole genome shotgun (WGS) entry which is preliminary data.</text>
</comment>
<accession>A0ABW7W5J2</accession>
<dbReference type="PANTHER" id="PTHR23530:SF1">
    <property type="entry name" value="PERMEASE, MAJOR FACILITATOR SUPERFAMILY-RELATED"/>
    <property type="match status" value="1"/>
</dbReference>
<gene>
    <name evidence="7" type="ORF">ACH49Z_25380</name>
</gene>
<dbReference type="InterPro" id="IPR053160">
    <property type="entry name" value="MFS_DHA3_Transporter"/>
</dbReference>
<dbReference type="Proteomes" id="UP001611494">
    <property type="component" value="Unassembled WGS sequence"/>
</dbReference>
<feature type="transmembrane region" description="Helical" evidence="5">
    <location>
        <begin position="207"/>
        <end position="227"/>
    </location>
</feature>
<feature type="transmembrane region" description="Helical" evidence="5">
    <location>
        <begin position="293"/>
        <end position="319"/>
    </location>
</feature>
<sequence>MTAFLFEVPSGAWADTVSRRGLLILNGLLMAAGFVVWTVAPSYVGFALGFVLWGVASSLRSGTFEALLYDELAACGAARSYARVIGYTRTASESSAVLAILAATPLYLWGGYELVGWVSVGCAVAHTVLAASLPAAPKSVSAAGVGELEESGGETATAAVITPSPRPVAAGPGAPAISTRGTLGRYLLMLRTGVAEAIRARVVRRGVVLGALLYGITAFDEYFGLVAGEAGAATSLVPVLVGVTVVGSLLGSLLAGRTEALPARTLAWALVVAGALFGAGAVVAGLAVRWPGAVYLCTGLGFASIAASYGVVYNAAIVAEARLQDAITGPARATVMSVSGLLEELVSLAVFGFVALATLWLSISSTIALLGIAILALGVLTPYWLPPRPEPAGDAER</sequence>
<evidence type="ECO:0000313" key="7">
    <source>
        <dbReference type="EMBL" id="MFI2233185.1"/>
    </source>
</evidence>
<keyword evidence="3 5" id="KW-1133">Transmembrane helix</keyword>
<evidence type="ECO:0000313" key="8">
    <source>
        <dbReference type="Proteomes" id="UP001611494"/>
    </source>
</evidence>
<evidence type="ECO:0000259" key="6">
    <source>
        <dbReference type="PROSITE" id="PS50850"/>
    </source>
</evidence>
<proteinExistence type="predicted"/>
<feature type="domain" description="Major facilitator superfamily (MFS) profile" evidence="6">
    <location>
        <begin position="177"/>
        <end position="397"/>
    </location>
</feature>
<evidence type="ECO:0000256" key="3">
    <source>
        <dbReference type="ARBA" id="ARBA00022989"/>
    </source>
</evidence>
<protein>
    <submittedName>
        <fullName evidence="7">MFS transporter</fullName>
    </submittedName>
</protein>
<reference evidence="7 8" key="1">
    <citation type="submission" date="2024-10" db="EMBL/GenBank/DDBJ databases">
        <title>The Natural Products Discovery Center: Release of the First 8490 Sequenced Strains for Exploring Actinobacteria Biosynthetic Diversity.</title>
        <authorList>
            <person name="Kalkreuter E."/>
            <person name="Kautsar S.A."/>
            <person name="Yang D."/>
            <person name="Bader C.D."/>
            <person name="Teijaro C.N."/>
            <person name="Fluegel L."/>
            <person name="Davis C.M."/>
            <person name="Simpson J.R."/>
            <person name="Lauterbach L."/>
            <person name="Steele A.D."/>
            <person name="Gui C."/>
            <person name="Meng S."/>
            <person name="Li G."/>
            <person name="Viehrig K."/>
            <person name="Ye F."/>
            <person name="Su P."/>
            <person name="Kiefer A.F."/>
            <person name="Nichols A."/>
            <person name="Cepeda A.J."/>
            <person name="Yan W."/>
            <person name="Fan B."/>
            <person name="Jiang Y."/>
            <person name="Adhikari A."/>
            <person name="Zheng C.-J."/>
            <person name="Schuster L."/>
            <person name="Cowan T.M."/>
            <person name="Smanski M.J."/>
            <person name="Chevrette M.G."/>
            <person name="De Carvalho L.P.S."/>
            <person name="Shen B."/>
        </authorList>
    </citation>
    <scope>NUCLEOTIDE SEQUENCE [LARGE SCALE GENOMIC DNA]</scope>
    <source>
        <strain evidence="7 8">NPDC019377</strain>
    </source>
</reference>
<dbReference type="PANTHER" id="PTHR23530">
    <property type="entry name" value="TRANSPORT PROTEIN-RELATED"/>
    <property type="match status" value="1"/>
</dbReference>
<feature type="transmembrane region" description="Helical" evidence="5">
    <location>
        <begin position="266"/>
        <end position="287"/>
    </location>
</feature>
<dbReference type="RefSeq" id="WP_397065217.1">
    <property type="nucleotide sequence ID" value="NZ_JBIRYL010000011.1"/>
</dbReference>
<name>A0ABW7W5J2_9NOCA</name>
<dbReference type="SUPFAM" id="SSF103473">
    <property type="entry name" value="MFS general substrate transporter"/>
    <property type="match status" value="1"/>
</dbReference>
<keyword evidence="2 5" id="KW-0812">Transmembrane</keyword>
<feature type="transmembrane region" description="Helical" evidence="5">
    <location>
        <begin position="233"/>
        <end position="254"/>
    </location>
</feature>
<keyword evidence="8" id="KW-1185">Reference proteome</keyword>
<dbReference type="Gene3D" id="1.20.1250.20">
    <property type="entry name" value="MFS general substrate transporter like domains"/>
    <property type="match status" value="1"/>
</dbReference>
<dbReference type="InterPro" id="IPR036259">
    <property type="entry name" value="MFS_trans_sf"/>
</dbReference>
<feature type="transmembrane region" description="Helical" evidence="5">
    <location>
        <begin position="340"/>
        <end position="361"/>
    </location>
</feature>
<feature type="transmembrane region" description="Helical" evidence="5">
    <location>
        <begin position="367"/>
        <end position="385"/>
    </location>
</feature>
<dbReference type="InterPro" id="IPR020846">
    <property type="entry name" value="MFS_dom"/>
</dbReference>
<dbReference type="PROSITE" id="PS50850">
    <property type="entry name" value="MFS"/>
    <property type="match status" value="1"/>
</dbReference>
<evidence type="ECO:0000256" key="5">
    <source>
        <dbReference type="SAM" id="Phobius"/>
    </source>
</evidence>
<evidence type="ECO:0000256" key="2">
    <source>
        <dbReference type="ARBA" id="ARBA00022692"/>
    </source>
</evidence>
<evidence type="ECO:0000256" key="1">
    <source>
        <dbReference type="ARBA" id="ARBA00004651"/>
    </source>
</evidence>